<dbReference type="PANTHER" id="PTHR10381">
    <property type="entry name" value="ATP-DEPENDENT CLP PROTEASE PROTEOLYTIC SUBUNIT"/>
    <property type="match status" value="1"/>
</dbReference>
<dbReference type="Pfam" id="PF00574">
    <property type="entry name" value="CLP_protease"/>
    <property type="match status" value="1"/>
</dbReference>
<dbReference type="Gene3D" id="3.90.226.10">
    <property type="entry name" value="2-enoyl-CoA Hydratase, Chain A, domain 1"/>
    <property type="match status" value="1"/>
</dbReference>
<dbReference type="GO" id="GO:0004252">
    <property type="term" value="F:serine-type endopeptidase activity"/>
    <property type="evidence" value="ECO:0007669"/>
    <property type="project" value="InterPro"/>
</dbReference>
<dbReference type="Proteomes" id="UP000239469">
    <property type="component" value="Unassembled WGS sequence"/>
</dbReference>
<comment type="similarity">
    <text evidence="1 6">Belongs to the peptidase S14 family.</text>
</comment>
<dbReference type="InterPro" id="IPR029045">
    <property type="entry name" value="ClpP/crotonase-like_dom_sf"/>
</dbReference>
<dbReference type="GO" id="GO:0006515">
    <property type="term" value="P:protein quality control for misfolded or incompletely synthesized proteins"/>
    <property type="evidence" value="ECO:0007669"/>
    <property type="project" value="TreeGrafter"/>
</dbReference>
<dbReference type="GO" id="GO:0004176">
    <property type="term" value="F:ATP-dependent peptidase activity"/>
    <property type="evidence" value="ECO:0007669"/>
    <property type="project" value="InterPro"/>
</dbReference>
<evidence type="ECO:0000256" key="2">
    <source>
        <dbReference type="ARBA" id="ARBA00022490"/>
    </source>
</evidence>
<dbReference type="EMBL" id="MTBD01000010">
    <property type="protein sequence ID" value="PRP71496.1"/>
    <property type="molecule type" value="Genomic_DNA"/>
</dbReference>
<dbReference type="InterPro" id="IPR023562">
    <property type="entry name" value="ClpP/TepA"/>
</dbReference>
<dbReference type="GO" id="GO:0009368">
    <property type="term" value="C:endopeptidase Clp complex"/>
    <property type="evidence" value="ECO:0007669"/>
    <property type="project" value="TreeGrafter"/>
</dbReference>
<keyword evidence="2" id="KW-0963">Cytoplasm</keyword>
<dbReference type="GO" id="GO:0051117">
    <property type="term" value="F:ATPase binding"/>
    <property type="evidence" value="ECO:0007669"/>
    <property type="project" value="TreeGrafter"/>
</dbReference>
<name>A0A2S9X719_9NEIS</name>
<dbReference type="CDD" id="cd07016">
    <property type="entry name" value="S14_ClpP_1"/>
    <property type="match status" value="1"/>
</dbReference>
<reference evidence="7 8" key="1">
    <citation type="submission" date="2017-01" db="EMBL/GenBank/DDBJ databases">
        <title>New insights into the genetic diversity of Chromobacterium isolated from tropical freshwater lake.</title>
        <authorList>
            <person name="Santos A.B."/>
            <person name="Nascimento A.M."/>
            <person name="Da Silva P.C."/>
        </authorList>
    </citation>
    <scope>NUCLEOTIDE SEQUENCE [LARGE SCALE GENOMIC DNA]</scope>
    <source>
        <strain evidence="7 8">56AF</strain>
    </source>
</reference>
<dbReference type="PRINTS" id="PR00127">
    <property type="entry name" value="CLPPROTEASEP"/>
</dbReference>
<dbReference type="InterPro" id="IPR001907">
    <property type="entry name" value="ClpP"/>
</dbReference>
<evidence type="ECO:0000256" key="4">
    <source>
        <dbReference type="ARBA" id="ARBA00022801"/>
    </source>
</evidence>
<dbReference type="AlphaFoldDB" id="A0A2S9X719"/>
<keyword evidence="4" id="KW-0378">Hydrolase</keyword>
<keyword evidence="5" id="KW-0720">Serine protease</keyword>
<dbReference type="RefSeq" id="WP_106076107.1">
    <property type="nucleotide sequence ID" value="NZ_MTBD01000010.1"/>
</dbReference>
<evidence type="ECO:0000256" key="1">
    <source>
        <dbReference type="ARBA" id="ARBA00007039"/>
    </source>
</evidence>
<dbReference type="NCBIfam" id="NF045542">
    <property type="entry name" value="Clp_rel_HeadMat"/>
    <property type="match status" value="1"/>
</dbReference>
<evidence type="ECO:0000313" key="7">
    <source>
        <dbReference type="EMBL" id="PRP71496.1"/>
    </source>
</evidence>
<evidence type="ECO:0000256" key="6">
    <source>
        <dbReference type="RuleBase" id="RU003567"/>
    </source>
</evidence>
<accession>A0A2S9X719</accession>
<dbReference type="PANTHER" id="PTHR10381:SF70">
    <property type="entry name" value="ATP-DEPENDENT CLP PROTEASE PROTEOLYTIC SUBUNIT"/>
    <property type="match status" value="1"/>
</dbReference>
<evidence type="ECO:0000256" key="5">
    <source>
        <dbReference type="ARBA" id="ARBA00022825"/>
    </source>
</evidence>
<proteinExistence type="inferred from homology"/>
<protein>
    <recommendedName>
        <fullName evidence="6">ATP-dependent Clp protease proteolytic subunit</fullName>
    </recommendedName>
</protein>
<comment type="caution">
    <text evidence="7">The sequence shown here is derived from an EMBL/GenBank/DDBJ whole genome shotgun (WGS) entry which is preliminary data.</text>
</comment>
<dbReference type="SUPFAM" id="SSF52096">
    <property type="entry name" value="ClpP/crotonase"/>
    <property type="match status" value="1"/>
</dbReference>
<organism evidence="7 8">
    <name type="scientific">Chromobacterium amazonense</name>
    <dbReference type="NCBI Taxonomy" id="1382803"/>
    <lineage>
        <taxon>Bacteria</taxon>
        <taxon>Pseudomonadati</taxon>
        <taxon>Pseudomonadota</taxon>
        <taxon>Betaproteobacteria</taxon>
        <taxon>Neisseriales</taxon>
        <taxon>Chromobacteriaceae</taxon>
        <taxon>Chromobacterium</taxon>
    </lineage>
</organism>
<sequence length="246" mass="26406">MPIQNLLIRPKNRLGPAKIRAETAGTEATLWLYDALDDWWGINAGDFCKEVAALTAETIHLRINSPGGDVFGARAIVAALRGSGAKVIAHVDGLAASAATFIAVNCHEIHMADGAFFMIHQAGTGTWGNAADLRETADLLDKVDNTIVADYVRKTGQDEQQVRAWMAAETWFTAEEAKVAGLIDAIVTGQSVDNSAWDFSGCRNAPQVLVGAPVRNEVLPEVVAPPDGAELREHARRVLDLISLSR</sequence>
<dbReference type="OrthoDB" id="9806592at2"/>
<keyword evidence="3" id="KW-0645">Protease</keyword>
<evidence type="ECO:0000256" key="3">
    <source>
        <dbReference type="ARBA" id="ARBA00022670"/>
    </source>
</evidence>
<evidence type="ECO:0000313" key="8">
    <source>
        <dbReference type="Proteomes" id="UP000239469"/>
    </source>
</evidence>
<gene>
    <name evidence="7" type="ORF">BUE93_05720</name>
</gene>